<organism evidence="9 10">
    <name type="scientific">Pseudobdellovibrio exovorus JSS</name>
    <dbReference type="NCBI Taxonomy" id="1184267"/>
    <lineage>
        <taxon>Bacteria</taxon>
        <taxon>Pseudomonadati</taxon>
        <taxon>Bdellovibrionota</taxon>
        <taxon>Bdellovibrionia</taxon>
        <taxon>Bdellovibrionales</taxon>
        <taxon>Pseudobdellovibrionaceae</taxon>
        <taxon>Pseudobdellovibrio</taxon>
    </lineage>
</organism>
<dbReference type="EMBL" id="CP003537">
    <property type="protein sequence ID" value="AGH94765.1"/>
    <property type="molecule type" value="Genomic_DNA"/>
</dbReference>
<evidence type="ECO:0000256" key="4">
    <source>
        <dbReference type="HAMAP-Rule" id="MF_00171"/>
    </source>
</evidence>
<dbReference type="RefSeq" id="WP_015469255.1">
    <property type="nucleotide sequence ID" value="NC_020813.1"/>
</dbReference>
<feature type="domain" description="Pseudouridine synthase I TruA alpha/beta" evidence="8">
    <location>
        <begin position="152"/>
        <end position="251"/>
    </location>
</feature>
<feature type="active site" description="Nucleophile" evidence="4 5">
    <location>
        <position position="54"/>
    </location>
</feature>
<gene>
    <name evidence="4" type="primary">truA</name>
    <name evidence="9" type="ORF">A11Q_545</name>
</gene>
<evidence type="ECO:0000256" key="5">
    <source>
        <dbReference type="PIRSR" id="PIRSR001430-1"/>
    </source>
</evidence>
<sequence length="261" mass="29681">MPRIKFTVSYDGTDYCGWQRQNHGDKSSVSQTIQSGLEKIFGHPISLFASGRTDAGVHALNQVCHFDTEWPESRLEGFDLKRAMRAHLPTSILIKRAWLAPDDFHSTLSPEKKTYRYLINNTPSQSVFLGRYATWERTPLDLDYLNSCSSFLVGNQDFKSFQSVGTPVAHTIRTIESAIWEWRRPQIAQFTITGTGFLKQMVRNIVGTQLLLARKGLPAETMREILSAQDRRRAGPPAPPQGLFLMRVYYPTGLDNKCREL</sequence>
<accession>M4V8H5</accession>
<dbReference type="HOGENOM" id="CLU_014673_0_1_7"/>
<dbReference type="InterPro" id="IPR020097">
    <property type="entry name" value="PsdUridine_synth_TruA_a/b_dom"/>
</dbReference>
<keyword evidence="2 4" id="KW-0819">tRNA processing</keyword>
<evidence type="ECO:0000313" key="10">
    <source>
        <dbReference type="Proteomes" id="UP000012040"/>
    </source>
</evidence>
<evidence type="ECO:0000313" key="9">
    <source>
        <dbReference type="EMBL" id="AGH94765.1"/>
    </source>
</evidence>
<name>M4V8H5_9BACT</name>
<dbReference type="STRING" id="1184267.A11Q_545"/>
<dbReference type="PATRIC" id="fig|1184267.3.peg.556"/>
<evidence type="ECO:0000256" key="2">
    <source>
        <dbReference type="ARBA" id="ARBA00022694"/>
    </source>
</evidence>
<comment type="similarity">
    <text evidence="1 4 7">Belongs to the tRNA pseudouridine synthase TruA family.</text>
</comment>
<comment type="caution">
    <text evidence="4">Lacks conserved residue(s) required for the propagation of feature annotation.</text>
</comment>
<dbReference type="Pfam" id="PF01416">
    <property type="entry name" value="PseudoU_synth_1"/>
    <property type="match status" value="2"/>
</dbReference>
<feature type="binding site" evidence="4 6">
    <location>
        <position position="115"/>
    </location>
    <ligand>
        <name>substrate</name>
    </ligand>
</feature>
<keyword evidence="3 4" id="KW-0413">Isomerase</keyword>
<comment type="subunit">
    <text evidence="4">Homodimer.</text>
</comment>
<dbReference type="KEGG" id="bex:A11Q_545"/>
<evidence type="ECO:0000256" key="7">
    <source>
        <dbReference type="RuleBase" id="RU003792"/>
    </source>
</evidence>
<dbReference type="FunFam" id="3.30.70.580:FF:000001">
    <property type="entry name" value="tRNA pseudouridine synthase A"/>
    <property type="match status" value="1"/>
</dbReference>
<dbReference type="Proteomes" id="UP000012040">
    <property type="component" value="Chromosome"/>
</dbReference>
<dbReference type="GO" id="GO:0160147">
    <property type="term" value="F:tRNA pseudouridine(38-40) synthase activity"/>
    <property type="evidence" value="ECO:0007669"/>
    <property type="project" value="UniProtKB-EC"/>
</dbReference>
<dbReference type="InterPro" id="IPR020103">
    <property type="entry name" value="PsdUridine_synth_cat_dom_sf"/>
</dbReference>
<dbReference type="CDD" id="cd02570">
    <property type="entry name" value="PseudoU_synth_EcTruA"/>
    <property type="match status" value="1"/>
</dbReference>
<comment type="function">
    <text evidence="4">Formation of pseudouridine at positions 38, 39 and 40 in the anticodon stem and loop of transfer RNAs.</text>
</comment>
<evidence type="ECO:0000256" key="3">
    <source>
        <dbReference type="ARBA" id="ARBA00023235"/>
    </source>
</evidence>
<proteinExistence type="inferred from homology"/>
<dbReference type="GO" id="GO:0031119">
    <property type="term" value="P:tRNA pseudouridine synthesis"/>
    <property type="evidence" value="ECO:0007669"/>
    <property type="project" value="UniProtKB-UniRule"/>
</dbReference>
<dbReference type="Gene3D" id="3.30.70.580">
    <property type="entry name" value="Pseudouridine synthase I, catalytic domain, N-terminal subdomain"/>
    <property type="match status" value="1"/>
</dbReference>
<dbReference type="InterPro" id="IPR020095">
    <property type="entry name" value="PsdUridine_synth_TruA_C"/>
</dbReference>
<dbReference type="PIRSF" id="PIRSF001430">
    <property type="entry name" value="tRNA_psdUrid_synth"/>
    <property type="match status" value="1"/>
</dbReference>
<dbReference type="InterPro" id="IPR001406">
    <property type="entry name" value="PsdUridine_synth_TruA"/>
</dbReference>
<dbReference type="Gene3D" id="3.30.70.660">
    <property type="entry name" value="Pseudouridine synthase I, catalytic domain, C-terminal subdomain"/>
    <property type="match status" value="1"/>
</dbReference>
<dbReference type="InterPro" id="IPR020094">
    <property type="entry name" value="TruA/RsuA/RluB/E/F_N"/>
</dbReference>
<dbReference type="EC" id="5.4.99.12" evidence="4"/>
<dbReference type="NCBIfam" id="TIGR00071">
    <property type="entry name" value="hisT_truA"/>
    <property type="match status" value="1"/>
</dbReference>
<evidence type="ECO:0000256" key="6">
    <source>
        <dbReference type="PIRSR" id="PIRSR001430-2"/>
    </source>
</evidence>
<dbReference type="PANTHER" id="PTHR11142:SF0">
    <property type="entry name" value="TRNA PSEUDOURIDINE SYNTHASE-LIKE 1"/>
    <property type="match status" value="1"/>
</dbReference>
<feature type="domain" description="Pseudouridine synthase I TruA alpha/beta" evidence="8">
    <location>
        <begin position="8"/>
        <end position="98"/>
    </location>
</feature>
<dbReference type="PANTHER" id="PTHR11142">
    <property type="entry name" value="PSEUDOURIDYLATE SYNTHASE"/>
    <property type="match status" value="1"/>
</dbReference>
<comment type="catalytic activity">
    <reaction evidence="4 7">
        <text>uridine(38/39/40) in tRNA = pseudouridine(38/39/40) in tRNA</text>
        <dbReference type="Rhea" id="RHEA:22376"/>
        <dbReference type="Rhea" id="RHEA-COMP:10085"/>
        <dbReference type="Rhea" id="RHEA-COMP:10087"/>
        <dbReference type="ChEBI" id="CHEBI:65314"/>
        <dbReference type="ChEBI" id="CHEBI:65315"/>
        <dbReference type="EC" id="5.4.99.12"/>
    </reaction>
</comment>
<protein>
    <recommendedName>
        <fullName evidence="4">tRNA pseudouridine synthase A</fullName>
        <ecNumber evidence="4">5.4.99.12</ecNumber>
    </recommendedName>
    <alternativeName>
        <fullName evidence="4">tRNA pseudouridine(38-40) synthase</fullName>
    </alternativeName>
    <alternativeName>
        <fullName evidence="4">tRNA pseudouridylate synthase I</fullName>
    </alternativeName>
    <alternativeName>
        <fullName evidence="4">tRNA-uridine isomerase I</fullName>
    </alternativeName>
</protein>
<dbReference type="HAMAP" id="MF_00171">
    <property type="entry name" value="TruA"/>
    <property type="match status" value="1"/>
</dbReference>
<dbReference type="eggNOG" id="COG0101">
    <property type="taxonomic scope" value="Bacteria"/>
</dbReference>
<evidence type="ECO:0000256" key="1">
    <source>
        <dbReference type="ARBA" id="ARBA00009375"/>
    </source>
</evidence>
<evidence type="ECO:0000259" key="8">
    <source>
        <dbReference type="Pfam" id="PF01416"/>
    </source>
</evidence>
<dbReference type="SUPFAM" id="SSF55120">
    <property type="entry name" value="Pseudouridine synthase"/>
    <property type="match status" value="1"/>
</dbReference>
<dbReference type="GO" id="GO:0003723">
    <property type="term" value="F:RNA binding"/>
    <property type="evidence" value="ECO:0007669"/>
    <property type="project" value="InterPro"/>
</dbReference>
<keyword evidence="10" id="KW-1185">Reference proteome</keyword>
<reference evidence="9 10" key="1">
    <citation type="journal article" date="2013" name="ISME J.">
        <title>By their genes ye shall know them: genomic signatures of predatory bacteria.</title>
        <authorList>
            <person name="Pasternak Z."/>
            <person name="Pietrokovski S."/>
            <person name="Rotem O."/>
            <person name="Gophna U."/>
            <person name="Lurie-Weinberger M.N."/>
            <person name="Jurkevitch E."/>
        </authorList>
    </citation>
    <scope>NUCLEOTIDE SEQUENCE [LARGE SCALE GENOMIC DNA]</scope>
    <source>
        <strain evidence="9 10">JSS</strain>
    </source>
</reference>
<dbReference type="AlphaFoldDB" id="M4V8H5"/>
<dbReference type="OrthoDB" id="5289957at2"/>